<evidence type="ECO:0000313" key="3">
    <source>
        <dbReference type="EMBL" id="OMJ94245.1"/>
    </source>
</evidence>
<feature type="transmembrane region" description="Helical" evidence="1">
    <location>
        <begin position="276"/>
        <end position="299"/>
    </location>
</feature>
<feature type="transmembrane region" description="Helical" evidence="1">
    <location>
        <begin position="200"/>
        <end position="220"/>
    </location>
</feature>
<accession>A0A1R2CZ28</accession>
<feature type="transmembrane region" description="Helical" evidence="1">
    <location>
        <begin position="311"/>
        <end position="330"/>
    </location>
</feature>
<dbReference type="EMBL" id="MPUH01000029">
    <property type="protein sequence ID" value="OMJ94245.1"/>
    <property type="molecule type" value="Genomic_DNA"/>
</dbReference>
<dbReference type="Proteomes" id="UP000187209">
    <property type="component" value="Unassembled WGS sequence"/>
</dbReference>
<gene>
    <name evidence="3" type="ORF">SteCoe_2580</name>
</gene>
<feature type="transmembrane region" description="Helical" evidence="1">
    <location>
        <begin position="118"/>
        <end position="140"/>
    </location>
</feature>
<feature type="transmembrane region" description="Helical" evidence="1">
    <location>
        <begin position="359"/>
        <end position="381"/>
    </location>
</feature>
<keyword evidence="2" id="KW-0732">Signal</keyword>
<keyword evidence="1" id="KW-0472">Membrane</keyword>
<keyword evidence="1" id="KW-0812">Transmembrane</keyword>
<dbReference type="AlphaFoldDB" id="A0A1R2CZ28"/>
<feature type="transmembrane region" description="Helical" evidence="1">
    <location>
        <begin position="87"/>
        <end position="106"/>
    </location>
</feature>
<evidence type="ECO:0000256" key="2">
    <source>
        <dbReference type="SAM" id="SignalP"/>
    </source>
</evidence>
<keyword evidence="1" id="KW-1133">Transmembrane helix</keyword>
<sequence>MLLHFISLFLLSTCLILTLYSLLGSPWTSFEVNSLEFTHNLLFSLNSPDLYKYADYQCLKEISCPLSKDSDLCKISSKLVTAKKICLTFEIISIFTMIMLLERLILKIVNKPYGSPNFFLFLMWVLPILKSVGITSFIIISNVNMTQNSKSDEINSKYGIYLSLTSLALSIASAVCMIIGKVHKSKHVIKFKIITSTGRFVNPLLMLIVTEVLFILSKVYPTASFNGFSEITINIYYVNKMSNYNNFSIPCVTGQECLVSQDECDIFHSLDSVGDIVFYLEAIGYLFVFLWLEASLNLLFKLRLGTNFLNYMYPLAYLVSLLASLIYYAVKSKVSYGAQCNIEDFNNDYVLCAEIGTTFYIISIVFATLTMITYQLMYAIFAVGSNADKKVITDISDFKMSKNNNDEIHVQNIEKVAEKTSNEPKSIIGVLTTGPSMKNKFCEACKKDFKPSETGITDKGKKYHYKCYVISDN</sequence>
<protein>
    <submittedName>
        <fullName evidence="3">Uncharacterized protein</fullName>
    </submittedName>
</protein>
<organism evidence="3 4">
    <name type="scientific">Stentor coeruleus</name>
    <dbReference type="NCBI Taxonomy" id="5963"/>
    <lineage>
        <taxon>Eukaryota</taxon>
        <taxon>Sar</taxon>
        <taxon>Alveolata</taxon>
        <taxon>Ciliophora</taxon>
        <taxon>Postciliodesmatophora</taxon>
        <taxon>Heterotrichea</taxon>
        <taxon>Heterotrichida</taxon>
        <taxon>Stentoridae</taxon>
        <taxon>Stentor</taxon>
    </lineage>
</organism>
<proteinExistence type="predicted"/>
<evidence type="ECO:0000256" key="1">
    <source>
        <dbReference type="SAM" id="Phobius"/>
    </source>
</evidence>
<comment type="caution">
    <text evidence="3">The sequence shown here is derived from an EMBL/GenBank/DDBJ whole genome shotgun (WGS) entry which is preliminary data.</text>
</comment>
<feature type="signal peptide" evidence="2">
    <location>
        <begin position="1"/>
        <end position="24"/>
    </location>
</feature>
<keyword evidence="4" id="KW-1185">Reference proteome</keyword>
<feature type="transmembrane region" description="Helical" evidence="1">
    <location>
        <begin position="160"/>
        <end position="179"/>
    </location>
</feature>
<dbReference type="OrthoDB" id="327452at2759"/>
<evidence type="ECO:0000313" key="4">
    <source>
        <dbReference type="Proteomes" id="UP000187209"/>
    </source>
</evidence>
<feature type="chain" id="PRO_5012232693" evidence="2">
    <location>
        <begin position="25"/>
        <end position="473"/>
    </location>
</feature>
<name>A0A1R2CZ28_9CILI</name>
<reference evidence="3 4" key="1">
    <citation type="submission" date="2016-11" db="EMBL/GenBank/DDBJ databases">
        <title>The macronuclear genome of Stentor coeruleus: a giant cell with tiny introns.</title>
        <authorList>
            <person name="Slabodnick M."/>
            <person name="Ruby J.G."/>
            <person name="Reiff S.B."/>
            <person name="Swart E.C."/>
            <person name="Gosai S."/>
            <person name="Prabakaran S."/>
            <person name="Witkowska E."/>
            <person name="Larue G.E."/>
            <person name="Fisher S."/>
            <person name="Freeman R.M."/>
            <person name="Gunawardena J."/>
            <person name="Chu W."/>
            <person name="Stover N.A."/>
            <person name="Gregory B.D."/>
            <person name="Nowacki M."/>
            <person name="Derisi J."/>
            <person name="Roy S.W."/>
            <person name="Marshall W.F."/>
            <person name="Sood P."/>
        </authorList>
    </citation>
    <scope>NUCLEOTIDE SEQUENCE [LARGE SCALE GENOMIC DNA]</scope>
    <source>
        <strain evidence="3">WM001</strain>
    </source>
</reference>